<accession>A0A8K0SH67</accession>
<reference evidence="1" key="1">
    <citation type="journal article" date="2021" name="Nat. Commun.">
        <title>Genetic determinants of endophytism in the Arabidopsis root mycobiome.</title>
        <authorList>
            <person name="Mesny F."/>
            <person name="Miyauchi S."/>
            <person name="Thiergart T."/>
            <person name="Pickel B."/>
            <person name="Atanasova L."/>
            <person name="Karlsson M."/>
            <person name="Huettel B."/>
            <person name="Barry K.W."/>
            <person name="Haridas S."/>
            <person name="Chen C."/>
            <person name="Bauer D."/>
            <person name="Andreopoulos W."/>
            <person name="Pangilinan J."/>
            <person name="LaButti K."/>
            <person name="Riley R."/>
            <person name="Lipzen A."/>
            <person name="Clum A."/>
            <person name="Drula E."/>
            <person name="Henrissat B."/>
            <person name="Kohler A."/>
            <person name="Grigoriev I.V."/>
            <person name="Martin F.M."/>
            <person name="Hacquard S."/>
        </authorList>
    </citation>
    <scope>NUCLEOTIDE SEQUENCE</scope>
    <source>
        <strain evidence="1">MPI-CAGE-CH-0235</strain>
    </source>
</reference>
<dbReference type="AlphaFoldDB" id="A0A8K0SH67"/>
<dbReference type="Proteomes" id="UP000813444">
    <property type="component" value="Unassembled WGS sequence"/>
</dbReference>
<keyword evidence="2" id="KW-1185">Reference proteome</keyword>
<evidence type="ECO:0000313" key="1">
    <source>
        <dbReference type="EMBL" id="KAH7308035.1"/>
    </source>
</evidence>
<evidence type="ECO:0000313" key="2">
    <source>
        <dbReference type="Proteomes" id="UP000813444"/>
    </source>
</evidence>
<name>A0A8K0SH67_9HYPO</name>
<sequence length="70" mass="7806">MYASFSQLTMTLTMTMKEIACIGLCQVSRLLAFPPSLSTLSFHSLDFRSIRHSPCSQNPTNSTLTFFPSL</sequence>
<proteinExistence type="predicted"/>
<organism evidence="1 2">
    <name type="scientific">Stachybotrys elegans</name>
    <dbReference type="NCBI Taxonomy" id="80388"/>
    <lineage>
        <taxon>Eukaryota</taxon>
        <taxon>Fungi</taxon>
        <taxon>Dikarya</taxon>
        <taxon>Ascomycota</taxon>
        <taxon>Pezizomycotina</taxon>
        <taxon>Sordariomycetes</taxon>
        <taxon>Hypocreomycetidae</taxon>
        <taxon>Hypocreales</taxon>
        <taxon>Stachybotryaceae</taxon>
        <taxon>Stachybotrys</taxon>
    </lineage>
</organism>
<gene>
    <name evidence="1" type="ORF">B0I35DRAFT_102140</name>
</gene>
<dbReference type="EMBL" id="JAGPNK010000016">
    <property type="protein sequence ID" value="KAH7308035.1"/>
    <property type="molecule type" value="Genomic_DNA"/>
</dbReference>
<comment type="caution">
    <text evidence="1">The sequence shown here is derived from an EMBL/GenBank/DDBJ whole genome shotgun (WGS) entry which is preliminary data.</text>
</comment>
<protein>
    <submittedName>
        <fullName evidence="1">Uncharacterized protein</fullName>
    </submittedName>
</protein>